<dbReference type="InterPro" id="IPR014020">
    <property type="entry name" value="Tensin_C2-dom"/>
</dbReference>
<dbReference type="GeneTree" id="ENSGT00940000159527"/>
<evidence type="ECO:0000256" key="14">
    <source>
        <dbReference type="ARBA" id="ARBA00022840"/>
    </source>
</evidence>
<evidence type="ECO:0000256" key="22">
    <source>
        <dbReference type="ARBA" id="ARBA00054326"/>
    </source>
</evidence>
<evidence type="ECO:0000259" key="29">
    <source>
        <dbReference type="PROSITE" id="PS51182"/>
    </source>
</evidence>
<dbReference type="SMART" id="SM00271">
    <property type="entry name" value="DnaJ"/>
    <property type="match status" value="1"/>
</dbReference>
<dbReference type="PROSITE" id="PS51181">
    <property type="entry name" value="PPASE_TENSIN"/>
    <property type="match status" value="1"/>
</dbReference>
<feature type="domain" description="C2 tensin-type" evidence="29">
    <location>
        <begin position="554"/>
        <end position="692"/>
    </location>
</feature>
<dbReference type="GO" id="GO:0004674">
    <property type="term" value="F:protein serine/threonine kinase activity"/>
    <property type="evidence" value="ECO:0007669"/>
    <property type="project" value="UniProtKB-KW"/>
</dbReference>
<dbReference type="Gene3D" id="1.10.510.10">
    <property type="entry name" value="Transferase(Phosphotransferase) domain 1"/>
    <property type="match status" value="1"/>
</dbReference>
<evidence type="ECO:0000256" key="7">
    <source>
        <dbReference type="ARBA" id="ARBA00022481"/>
    </source>
</evidence>
<evidence type="ECO:0000256" key="2">
    <source>
        <dbReference type="ARBA" id="ARBA00004246"/>
    </source>
</evidence>
<dbReference type="Proteomes" id="UP000472265">
    <property type="component" value="Chromosome 5"/>
</dbReference>
<evidence type="ECO:0000256" key="21">
    <source>
        <dbReference type="ARBA" id="ARBA00048679"/>
    </source>
</evidence>
<keyword evidence="8" id="KW-0963">Cytoplasm</keyword>
<feature type="domain" description="Phosphatase tensin-type" evidence="28">
    <location>
        <begin position="381"/>
        <end position="548"/>
    </location>
</feature>
<comment type="catalytic activity">
    <reaction evidence="21">
        <text>L-seryl-[protein] + ATP = O-phospho-L-seryl-[protein] + ADP + H(+)</text>
        <dbReference type="Rhea" id="RHEA:17989"/>
        <dbReference type="Rhea" id="RHEA-COMP:9863"/>
        <dbReference type="Rhea" id="RHEA-COMP:11604"/>
        <dbReference type="ChEBI" id="CHEBI:15378"/>
        <dbReference type="ChEBI" id="CHEBI:29999"/>
        <dbReference type="ChEBI" id="CHEBI:30616"/>
        <dbReference type="ChEBI" id="CHEBI:83421"/>
        <dbReference type="ChEBI" id="CHEBI:456216"/>
        <dbReference type="EC" id="2.7.11.1"/>
    </reaction>
</comment>
<evidence type="ECO:0000256" key="17">
    <source>
        <dbReference type="ARBA" id="ARBA00023034"/>
    </source>
</evidence>
<evidence type="ECO:0000256" key="8">
    <source>
        <dbReference type="ARBA" id="ARBA00022490"/>
    </source>
</evidence>
<feature type="domain" description="J" evidence="27">
    <location>
        <begin position="1226"/>
        <end position="1290"/>
    </location>
</feature>
<keyword evidence="13" id="KW-0418">Kinase</keyword>
<evidence type="ECO:0000256" key="5">
    <source>
        <dbReference type="ARBA" id="ARBA00005490"/>
    </source>
</evidence>
<evidence type="ECO:0000256" key="1">
    <source>
        <dbReference type="ARBA" id="ARBA00004132"/>
    </source>
</evidence>
<keyword evidence="16" id="KW-0007">Acetylation</keyword>
<evidence type="ECO:0000256" key="9">
    <source>
        <dbReference type="ARBA" id="ARBA00022527"/>
    </source>
</evidence>
<feature type="compositionally biased region" description="Polar residues" evidence="25">
    <location>
        <begin position="1035"/>
        <end position="1047"/>
    </location>
</feature>
<evidence type="ECO:0000256" key="3">
    <source>
        <dbReference type="ARBA" id="ARBA00004556"/>
    </source>
</evidence>
<evidence type="ECO:0000256" key="12">
    <source>
        <dbReference type="ARBA" id="ARBA00022741"/>
    </source>
</evidence>
<feature type="region of interest" description="Disordered" evidence="25">
    <location>
        <begin position="731"/>
        <end position="776"/>
    </location>
</feature>
<dbReference type="GO" id="GO:0005524">
    <property type="term" value="F:ATP binding"/>
    <property type="evidence" value="ECO:0007669"/>
    <property type="project" value="UniProtKB-KW"/>
</dbReference>
<dbReference type="InterPro" id="IPR008271">
    <property type="entry name" value="Ser/Thr_kinase_AS"/>
</dbReference>
<dbReference type="PROSITE" id="PS50011">
    <property type="entry name" value="PROTEIN_KINASE_DOM"/>
    <property type="match status" value="1"/>
</dbReference>
<evidence type="ECO:0000256" key="18">
    <source>
        <dbReference type="ARBA" id="ARBA00023306"/>
    </source>
</evidence>
<evidence type="ECO:0000256" key="19">
    <source>
        <dbReference type="ARBA" id="ARBA00023329"/>
    </source>
</evidence>
<dbReference type="CDD" id="cd06257">
    <property type="entry name" value="DnaJ"/>
    <property type="match status" value="1"/>
</dbReference>
<keyword evidence="12" id="KW-0547">Nucleotide-binding</keyword>
<dbReference type="Gene3D" id="2.60.40.1110">
    <property type="match status" value="1"/>
</dbReference>
<dbReference type="PROSITE" id="PS50076">
    <property type="entry name" value="DNAJ_2"/>
    <property type="match status" value="1"/>
</dbReference>
<comment type="function">
    <text evidence="22">Associates with cyclin G and CDK5. Seems to act as an auxilin homolog that is involved in the uncoating of clathrin-coated vesicles by Hsc70 in non-neuronal cells. Expression oscillates slightly during the cell cycle, peaking at G1. May play a role in clathrin-mediated endocytosis and intracellular trafficking, and in the dynamics of clathrin assembly/disassembly.</text>
</comment>
<reference evidence="30" key="3">
    <citation type="submission" date="2025-09" db="UniProtKB">
        <authorList>
            <consortium name="Ensembl"/>
        </authorList>
    </citation>
    <scope>IDENTIFICATION</scope>
</reference>
<evidence type="ECO:0000313" key="31">
    <source>
        <dbReference type="Proteomes" id="UP000472265"/>
    </source>
</evidence>
<dbReference type="SUPFAM" id="SSF49562">
    <property type="entry name" value="C2 domain (Calcium/lipid-binding domain, CaLB)"/>
    <property type="match status" value="1"/>
</dbReference>
<dbReference type="Pfam" id="PF00069">
    <property type="entry name" value="Pkinase"/>
    <property type="match status" value="1"/>
</dbReference>
<evidence type="ECO:0000256" key="24">
    <source>
        <dbReference type="ARBA" id="ARBA00076380"/>
    </source>
</evidence>
<feature type="compositionally biased region" description="Low complexity" evidence="25">
    <location>
        <begin position="966"/>
        <end position="980"/>
    </location>
</feature>
<proteinExistence type="inferred from homology"/>
<evidence type="ECO:0000256" key="11">
    <source>
        <dbReference type="ARBA" id="ARBA00022679"/>
    </source>
</evidence>
<feature type="domain" description="Protein kinase" evidence="26">
    <location>
        <begin position="39"/>
        <end position="305"/>
    </location>
</feature>
<keyword evidence="7" id="KW-0488">Methylation</keyword>
<dbReference type="SUPFAM" id="SSF46565">
    <property type="entry name" value="Chaperone J-domain"/>
    <property type="match status" value="1"/>
</dbReference>
<dbReference type="FunFam" id="1.10.510.10:FF:000228">
    <property type="entry name" value="cyclin-G-associated kinase isoform X1"/>
    <property type="match status" value="1"/>
</dbReference>
<dbReference type="InterPro" id="IPR011009">
    <property type="entry name" value="Kinase-like_dom_sf"/>
</dbReference>
<evidence type="ECO:0000256" key="20">
    <source>
        <dbReference type="ARBA" id="ARBA00047899"/>
    </source>
</evidence>
<evidence type="ECO:0000259" key="27">
    <source>
        <dbReference type="PROSITE" id="PS50076"/>
    </source>
</evidence>
<dbReference type="InterPro" id="IPR036869">
    <property type="entry name" value="J_dom_sf"/>
</dbReference>
<keyword evidence="17" id="KW-0333">Golgi apparatus</keyword>
<dbReference type="GO" id="GO:0048471">
    <property type="term" value="C:perinuclear region of cytoplasm"/>
    <property type="evidence" value="ECO:0007669"/>
    <property type="project" value="UniProtKB-SubCell"/>
</dbReference>
<feature type="compositionally biased region" description="Low complexity" evidence="25">
    <location>
        <begin position="1053"/>
        <end position="1062"/>
    </location>
</feature>
<keyword evidence="18" id="KW-0131">Cell cycle</keyword>
<gene>
    <name evidence="30" type="primary">GAK</name>
    <name evidence="30" type="synonym">gak</name>
</gene>
<dbReference type="EC" id="2.7.11.1" evidence="6"/>
<dbReference type="SUPFAM" id="SSF56112">
    <property type="entry name" value="Protein kinase-like (PK-like)"/>
    <property type="match status" value="1"/>
</dbReference>
<dbReference type="SMART" id="SM01326">
    <property type="entry name" value="PTEN_C2"/>
    <property type="match status" value="1"/>
</dbReference>
<evidence type="ECO:0000256" key="13">
    <source>
        <dbReference type="ARBA" id="ARBA00022777"/>
    </source>
</evidence>
<feature type="compositionally biased region" description="Acidic residues" evidence="25">
    <location>
        <begin position="811"/>
        <end position="820"/>
    </location>
</feature>
<evidence type="ECO:0000256" key="4">
    <source>
        <dbReference type="ARBA" id="ARBA00004601"/>
    </source>
</evidence>
<comment type="catalytic activity">
    <reaction evidence="20">
        <text>L-threonyl-[protein] + ATP = O-phospho-L-threonyl-[protein] + ADP + H(+)</text>
        <dbReference type="Rhea" id="RHEA:46608"/>
        <dbReference type="Rhea" id="RHEA-COMP:11060"/>
        <dbReference type="Rhea" id="RHEA-COMP:11605"/>
        <dbReference type="ChEBI" id="CHEBI:15378"/>
        <dbReference type="ChEBI" id="CHEBI:30013"/>
        <dbReference type="ChEBI" id="CHEBI:30616"/>
        <dbReference type="ChEBI" id="CHEBI:61977"/>
        <dbReference type="ChEBI" id="CHEBI:456216"/>
        <dbReference type="EC" id="2.7.11.1"/>
    </reaction>
</comment>
<dbReference type="PROSITE" id="PS51182">
    <property type="entry name" value="C2_TENSIN"/>
    <property type="match status" value="1"/>
</dbReference>
<evidence type="ECO:0000256" key="6">
    <source>
        <dbReference type="ARBA" id="ARBA00012513"/>
    </source>
</evidence>
<dbReference type="InterPro" id="IPR000719">
    <property type="entry name" value="Prot_kinase_dom"/>
</dbReference>
<sequence>MSLFQSALDFLAGPGSSGAASRDQNDFVGQVVELGDMKLRIKRVIAEGGFAFVYEAQDMSSGKDYALKRLLSHEEEKSKEIIQEVCFMKKLSGHPNVVQFCSAASISKEESDTGQAEFLILTELCKGQLVDFIKRVEQRAPLSCDTVLKILYQTCRAVQHMHKQKPAIVHRDLKIENLLISNQGTIKLCDFGSSTTVSHYPDYSWSAQKRSMVEDEVQTHTHTHTRIILFPLYMQAIGCILYLLCFKQHPFEDGAKLQIVNGKYSIPQNDVKYTVYHDLIRSMLKVNPEERLSITELVNQLQEIAAARNVNPKSPITELLEQNGGFGNNGAQPPMQIHNVHNNAGVYDPDQAGSGLFDILRGGTERFLTNIKDTSSKVIQSVASYAKGDLDISYITSRIAVMSFPAEGVESAIKNNIEDVRLFLDSRHAGHYAVYNLSKRSYRPSRFHNRVSECNWQVRRAPNLRSLYSVCKNMHLWLKQDQRNICIVHCLDGRAASAVAVCSFLCFCRLFTTAEAAVYMFSMKRCPPGIAPSHKRYIEYMCDMMAEEPIIPHSKPILISSIIMTPVPLFNKQRNGCRPFCEVYVGDERVLTTSQEYDKMKDFKMEDGRAEIPLNVTVQGDVLVVIYHARSTLGGRLQAKMASMKMFQIQFHTGFVPRNATTVKFAKYDLDACDIQEKYPDLFQVNLDIEVEPRDRPSTKTPPWEGFQTKGLNPKILFSSRDEQQEILSKFGKPELPRQPGSSAFYDSESPQPAQTPESSNPPEPESPVSTDSNANNFFQTLDWEGTVLVFSYVRGSQDASDSQGMGSMNDQEDLSDQSEGESYSYSAPGGDSPPSAQETPTGDTADLLGLNSDPQPPPTSSTSSTAPYQGVEGGMKAASSNSDLLNDLFAPPGGQTGPVQEDLFFSGPTSAATPDSKRKSRGLLCAGSTGDLFDPFGMGSGSGVGSSVGSSRQASGPDLFGNLLGSDSSATSGFSSAHSNATPASNTSLFDLNKLVNDTPKMTSSASQPDLLGGWDSWAAGNTATMKTLFRASGVSSMSKAKSQTFDPFADLGNLGSNLPGNGRGQISNGPSFSTKPPPSSAKPQAQPWQSGRPTSAQNKPWMSGSTPKASSASQPAGTQPNKPNYNLNFSSVIGGREDRGVRGPGFGPKPKVKEDDFEDLLETQGFGSRPDRKGPRTIAEMRRQEITKEIDPLKLQILDWIEGKERNIRALLSTLNTVLWEGETRWKPVSMADLVTPDQVKKYYRKAALIVHPDKASGKPYEQYAKMIFMELNDAWSEFENQGSKALF</sequence>
<feature type="compositionally biased region" description="Polar residues" evidence="25">
    <location>
        <begin position="798"/>
        <end position="810"/>
    </location>
</feature>
<dbReference type="InterPro" id="IPR029023">
    <property type="entry name" value="Tensin_phosphatase"/>
</dbReference>
<keyword evidence="9" id="KW-0723">Serine/threonine-protein kinase</keyword>
<feature type="region of interest" description="Disordered" evidence="25">
    <location>
        <begin position="1034"/>
        <end position="1128"/>
    </location>
</feature>
<dbReference type="InterPro" id="IPR001623">
    <property type="entry name" value="DnaJ_domain"/>
</dbReference>
<dbReference type="FunFam" id="3.90.190.10:FF:000008">
    <property type="entry name" value="putative tyrosine-protein phosphatase auxilin isoform X2"/>
    <property type="match status" value="1"/>
</dbReference>
<dbReference type="FunFam" id="1.10.287.110:FF:000002">
    <property type="entry name" value="putative tyrosine-protein phosphatase auxilin isoform X2"/>
    <property type="match status" value="1"/>
</dbReference>
<evidence type="ECO:0000259" key="26">
    <source>
        <dbReference type="PROSITE" id="PS50011"/>
    </source>
</evidence>
<dbReference type="FunFam" id="2.60.40.1110:FF:000001">
    <property type="entry name" value="cyclin-G-associated kinase isoform X2"/>
    <property type="match status" value="1"/>
</dbReference>
<dbReference type="Ensembl" id="ENSSAUT00010040030.1">
    <property type="protein sequence ID" value="ENSSAUP00010038017.1"/>
    <property type="gene ID" value="ENSSAUG00010011588.1"/>
</dbReference>
<evidence type="ECO:0000256" key="25">
    <source>
        <dbReference type="SAM" id="MobiDB-lite"/>
    </source>
</evidence>
<dbReference type="InterPro" id="IPR035892">
    <property type="entry name" value="C2_domain_sf"/>
</dbReference>
<dbReference type="GO" id="GO:0030276">
    <property type="term" value="F:clathrin binding"/>
    <property type="evidence" value="ECO:0007669"/>
    <property type="project" value="TreeGrafter"/>
</dbReference>
<dbReference type="SUPFAM" id="SSF52799">
    <property type="entry name" value="(Phosphotyrosine protein) phosphatases II"/>
    <property type="match status" value="1"/>
</dbReference>
<evidence type="ECO:0000256" key="16">
    <source>
        <dbReference type="ARBA" id="ARBA00022990"/>
    </source>
</evidence>
<dbReference type="GO" id="GO:0072583">
    <property type="term" value="P:clathrin-dependent endocytosis"/>
    <property type="evidence" value="ECO:0007669"/>
    <property type="project" value="TreeGrafter"/>
</dbReference>
<organism evidence="30 31">
    <name type="scientific">Sparus aurata</name>
    <name type="common">Gilthead sea bream</name>
    <dbReference type="NCBI Taxonomy" id="8175"/>
    <lineage>
        <taxon>Eukaryota</taxon>
        <taxon>Metazoa</taxon>
        <taxon>Chordata</taxon>
        <taxon>Craniata</taxon>
        <taxon>Vertebrata</taxon>
        <taxon>Euteleostomi</taxon>
        <taxon>Actinopterygii</taxon>
        <taxon>Neopterygii</taxon>
        <taxon>Teleostei</taxon>
        <taxon>Neoteleostei</taxon>
        <taxon>Acanthomorphata</taxon>
        <taxon>Eupercaria</taxon>
        <taxon>Spariformes</taxon>
        <taxon>Sparidae</taxon>
        <taxon>Sparus</taxon>
    </lineage>
</organism>
<reference evidence="30" key="2">
    <citation type="submission" date="2025-08" db="UniProtKB">
        <authorList>
            <consortium name="Ensembl"/>
        </authorList>
    </citation>
    <scope>IDENTIFICATION</scope>
</reference>
<keyword evidence="10" id="KW-0597">Phosphoprotein</keyword>
<comment type="subcellular location">
    <subcellularLocation>
        <location evidence="2">Cell junction</location>
        <location evidence="2">Focal adhesion</location>
    </subcellularLocation>
    <subcellularLocation>
        <location evidence="3">Cytoplasm</location>
        <location evidence="3">Perinuclear region</location>
    </subcellularLocation>
    <subcellularLocation>
        <location evidence="1">Cytoplasmic vesicle</location>
        <location evidence="1">Clathrin-coated vesicle</location>
    </subcellularLocation>
    <subcellularLocation>
        <location evidence="4">Golgi apparatus</location>
        <location evidence="4">trans-Golgi network</location>
    </subcellularLocation>
</comment>
<comment type="similarity">
    <text evidence="5">Belongs to the protein kinase superfamily. AGC Ser/Thr protein kinase family. PKC subfamily.</text>
</comment>
<dbReference type="PANTHER" id="PTHR23172:SF34">
    <property type="entry name" value="CYCLIN-G-ASSOCIATED KINASE"/>
    <property type="match status" value="1"/>
</dbReference>
<feature type="region of interest" description="Disordered" evidence="25">
    <location>
        <begin position="798"/>
        <end position="990"/>
    </location>
</feature>
<dbReference type="GO" id="GO:0030136">
    <property type="term" value="C:clathrin-coated vesicle"/>
    <property type="evidence" value="ECO:0007669"/>
    <property type="project" value="UniProtKB-SubCell"/>
</dbReference>
<keyword evidence="31" id="KW-1185">Reference proteome</keyword>
<dbReference type="PANTHER" id="PTHR23172">
    <property type="entry name" value="AUXILIN/CYCLIN G-ASSOCIATED KINASE-RELATED"/>
    <property type="match status" value="1"/>
</dbReference>
<feature type="compositionally biased region" description="Polar residues" evidence="25">
    <location>
        <begin position="981"/>
        <end position="990"/>
    </location>
</feature>
<dbReference type="Gene3D" id="3.90.190.10">
    <property type="entry name" value="Protein tyrosine phosphatase superfamily"/>
    <property type="match status" value="1"/>
</dbReference>
<dbReference type="PROSITE" id="PS00108">
    <property type="entry name" value="PROTEIN_KINASE_ST"/>
    <property type="match status" value="1"/>
</dbReference>
<evidence type="ECO:0000259" key="28">
    <source>
        <dbReference type="PROSITE" id="PS51181"/>
    </source>
</evidence>
<feature type="compositionally biased region" description="Polar residues" evidence="25">
    <location>
        <begin position="1090"/>
        <end position="1128"/>
    </location>
</feature>
<dbReference type="InterPro" id="IPR029021">
    <property type="entry name" value="Prot-tyrosine_phosphatase-like"/>
</dbReference>
<dbReference type="Gene3D" id="1.10.287.110">
    <property type="entry name" value="DnaJ domain"/>
    <property type="match status" value="1"/>
</dbReference>
<dbReference type="Pfam" id="PF10409">
    <property type="entry name" value="PTEN_C2"/>
    <property type="match status" value="1"/>
</dbReference>
<dbReference type="GO" id="GO:0072318">
    <property type="term" value="P:clathrin coat disassembly"/>
    <property type="evidence" value="ECO:0007669"/>
    <property type="project" value="TreeGrafter"/>
</dbReference>
<feature type="compositionally biased region" description="Polar residues" evidence="25">
    <location>
        <begin position="1067"/>
        <end position="1076"/>
    </location>
</feature>
<dbReference type="GO" id="GO:0005925">
    <property type="term" value="C:focal adhesion"/>
    <property type="evidence" value="ECO:0007669"/>
    <property type="project" value="UniProtKB-SubCell"/>
</dbReference>
<accession>A0A671WN10</accession>
<evidence type="ECO:0000256" key="15">
    <source>
        <dbReference type="ARBA" id="ARBA00022949"/>
    </source>
</evidence>
<evidence type="ECO:0000313" key="30">
    <source>
        <dbReference type="Ensembl" id="ENSSAUP00010038017.1"/>
    </source>
</evidence>
<keyword evidence="14" id="KW-0067">ATP-binding</keyword>
<evidence type="ECO:0000256" key="10">
    <source>
        <dbReference type="ARBA" id="ARBA00022553"/>
    </source>
</evidence>
<dbReference type="SMART" id="SM00220">
    <property type="entry name" value="S_TKc"/>
    <property type="match status" value="1"/>
</dbReference>
<reference evidence="30" key="1">
    <citation type="submission" date="2021-04" db="EMBL/GenBank/DDBJ databases">
        <authorList>
            <consortium name="Wellcome Sanger Institute Data Sharing"/>
        </authorList>
    </citation>
    <scope>NUCLEOTIDE SEQUENCE [LARGE SCALE GENOMIC DNA]</scope>
</reference>
<protein>
    <recommendedName>
        <fullName evidence="23">Cyclin-G-associated kinase</fullName>
        <ecNumber evidence="6">2.7.11.1</ecNumber>
    </recommendedName>
    <alternativeName>
        <fullName evidence="24">DnaJ homolog subfamily C member 26</fullName>
    </alternativeName>
</protein>
<keyword evidence="19" id="KW-0968">Cytoplasmic vesicle</keyword>
<keyword evidence="15" id="KW-0965">Cell junction</keyword>
<evidence type="ECO:0000256" key="23">
    <source>
        <dbReference type="ARBA" id="ARBA00068393"/>
    </source>
</evidence>
<keyword evidence="11" id="KW-0808">Transferase</keyword>
<dbReference type="CDD" id="cd14564">
    <property type="entry name" value="PTP_GAK"/>
    <property type="match status" value="1"/>
</dbReference>
<dbReference type="GO" id="GO:0005794">
    <property type="term" value="C:Golgi apparatus"/>
    <property type="evidence" value="ECO:0007669"/>
    <property type="project" value="UniProtKB-SubCell"/>
</dbReference>
<name>A0A671WN10_SPAAU</name>